<dbReference type="PATRIC" id="fig|1526658.3.peg.150"/>
<gene>
    <name evidence="2" type="ORF">AE618_17015</name>
</gene>
<proteinExistence type="predicted"/>
<reference evidence="2 3" key="1">
    <citation type="submission" date="2015-07" db="EMBL/GenBank/DDBJ databases">
        <title>Whole genome sequencing of Bosea vaviloviae isolated from cave pool.</title>
        <authorList>
            <person name="Tan N.E.H."/>
            <person name="Lee Y.P."/>
            <person name="Gan H.M."/>
            <person name="Barton H."/>
            <person name="Savka M.A."/>
        </authorList>
    </citation>
    <scope>NUCLEOTIDE SEQUENCE [LARGE SCALE GENOMIC DNA]</scope>
    <source>
        <strain evidence="2 3">SD260</strain>
    </source>
</reference>
<feature type="region of interest" description="Disordered" evidence="1">
    <location>
        <begin position="71"/>
        <end position="98"/>
    </location>
</feature>
<dbReference type="Proteomes" id="UP000037822">
    <property type="component" value="Unassembled WGS sequence"/>
</dbReference>
<dbReference type="OrthoDB" id="8455984at2"/>
<organism evidence="2 3">
    <name type="scientific">Bosea vaviloviae</name>
    <dbReference type="NCBI Taxonomy" id="1526658"/>
    <lineage>
        <taxon>Bacteria</taxon>
        <taxon>Pseudomonadati</taxon>
        <taxon>Pseudomonadota</taxon>
        <taxon>Alphaproteobacteria</taxon>
        <taxon>Hyphomicrobiales</taxon>
        <taxon>Boseaceae</taxon>
        <taxon>Bosea</taxon>
    </lineage>
</organism>
<dbReference type="EMBL" id="LGSZ01000048">
    <property type="protein sequence ID" value="KPH79584.1"/>
    <property type="molecule type" value="Genomic_DNA"/>
</dbReference>
<sequence length="98" mass="10482">MPVRSNLLAGALMIGVVAVPAIAMAQTKVVAPLPPMSRPHTLAAPQKPAPVRIDPDAALVESAMARSRIERRQQAQIAQPRLDRDVPMPRPVQSIIAP</sequence>
<name>A0A0N0MAF7_9HYPH</name>
<keyword evidence="3" id="KW-1185">Reference proteome</keyword>
<protein>
    <submittedName>
        <fullName evidence="2">Uncharacterized protein</fullName>
    </submittedName>
</protein>
<dbReference type="RefSeq" id="WP_054210248.1">
    <property type="nucleotide sequence ID" value="NZ_LGSZ01000048.1"/>
</dbReference>
<accession>A0A0N0MAF7</accession>
<dbReference type="AlphaFoldDB" id="A0A0N0MAF7"/>
<evidence type="ECO:0000313" key="3">
    <source>
        <dbReference type="Proteomes" id="UP000037822"/>
    </source>
</evidence>
<evidence type="ECO:0000313" key="2">
    <source>
        <dbReference type="EMBL" id="KPH79584.1"/>
    </source>
</evidence>
<evidence type="ECO:0000256" key="1">
    <source>
        <dbReference type="SAM" id="MobiDB-lite"/>
    </source>
</evidence>
<comment type="caution">
    <text evidence="2">The sequence shown here is derived from an EMBL/GenBank/DDBJ whole genome shotgun (WGS) entry which is preliminary data.</text>
</comment>